<evidence type="ECO:0000313" key="6">
    <source>
        <dbReference type="Proteomes" id="UP000230646"/>
    </source>
</evidence>
<proteinExistence type="predicted"/>
<evidence type="ECO:0000259" key="1">
    <source>
        <dbReference type="Pfam" id="PF23988"/>
    </source>
</evidence>
<reference evidence="2 5" key="1">
    <citation type="journal article" date="2016" name="Environ. Microbiol.">
        <title>Genomic resolution of a cold subsurface aquifer community provides metabolic insights for novel microbes adapted to high CO concentrations.</title>
        <authorList>
            <person name="Probst A.J."/>
            <person name="Castelle C.J."/>
            <person name="Singh A."/>
            <person name="Brown C.T."/>
            <person name="Anantharaman K."/>
            <person name="Sharon I."/>
            <person name="Hug L.A."/>
            <person name="Burstein D."/>
            <person name="Emerson J.B."/>
            <person name="Thomas B.C."/>
            <person name="Banfield J.F."/>
        </authorList>
    </citation>
    <scope>NUCLEOTIDE SEQUENCE [LARGE SCALE GENOMIC DNA]</scope>
    <source>
        <strain evidence="2">CG2_30_33_13</strain>
    </source>
</reference>
<dbReference type="Pfam" id="PF23988">
    <property type="entry name" value="DUF7309"/>
    <property type="match status" value="1"/>
</dbReference>
<accession>A0A2M7PP48</accession>
<feature type="domain" description="DUF7309" evidence="1">
    <location>
        <begin position="11"/>
        <end position="37"/>
    </location>
</feature>
<name>A0A1J5GM18_9BACT</name>
<organism evidence="2 5">
    <name type="scientific">Candidatus Infernicultor aquiphilus</name>
    <dbReference type="NCBI Taxonomy" id="1805029"/>
    <lineage>
        <taxon>Bacteria</taxon>
        <taxon>Pseudomonadati</taxon>
        <taxon>Atribacterota</taxon>
        <taxon>Candidatus Phoenicimicrobiia</taxon>
        <taxon>Candidatus Pheonicimicrobiales</taxon>
        <taxon>Candidatus Phoenicimicrobiaceae</taxon>
        <taxon>Candidatus Infernicultor</taxon>
    </lineage>
</organism>
<dbReference type="InterPro" id="IPR055733">
    <property type="entry name" value="DUF7309"/>
</dbReference>
<reference evidence="6 7" key="3">
    <citation type="submission" date="2017-09" db="EMBL/GenBank/DDBJ databases">
        <title>Depth-based differentiation of microbial function through sediment-hosted aquifers and enrichment of novel symbionts in the deep terrestrial subsurface.</title>
        <authorList>
            <person name="Probst A.J."/>
            <person name="Ladd B."/>
            <person name="Jarett J.K."/>
            <person name="Geller-Mcgrath D.E."/>
            <person name="Sieber C.M."/>
            <person name="Emerson J.B."/>
            <person name="Anantharaman K."/>
            <person name="Thomas B.C."/>
            <person name="Malmstrom R."/>
            <person name="Stieglmeier M."/>
            <person name="Klingl A."/>
            <person name="Woyke T."/>
            <person name="Ryan C.M."/>
            <person name="Banfield J.F."/>
        </authorList>
    </citation>
    <scope>NUCLEOTIDE SEQUENCE [LARGE SCALE GENOMIC DNA]</scope>
    <source>
        <strain evidence="4">CG_4_10_14_3_um_filter_34_13</strain>
    </source>
</reference>
<evidence type="ECO:0000313" key="2">
    <source>
        <dbReference type="EMBL" id="OIP70602.1"/>
    </source>
</evidence>
<dbReference type="EMBL" id="PFIP01000157">
    <property type="protein sequence ID" value="PIX33422.1"/>
    <property type="molecule type" value="Genomic_DNA"/>
</dbReference>
<sequence length="59" mass="7462">MNDKPPSIQEWKELYDAAIEFKRKECWNWMWDTYGFIRRQKIFTERRFSSNKESWKIVI</sequence>
<comment type="caution">
    <text evidence="2">The sequence shown here is derived from an EMBL/GenBank/DDBJ whole genome shotgun (WGS) entry which is preliminary data.</text>
</comment>
<dbReference type="STRING" id="1805029.AUK42_04090"/>
<reference evidence="3" key="2">
    <citation type="submission" date="2017-09" db="EMBL/GenBank/DDBJ databases">
        <title>Depth-based differentiation of microbial function through sediment-hosted aquifers and enrichment of novel symbionts in the deep terrestrial subsurface.</title>
        <authorList>
            <person name="Probst A.J."/>
            <person name="Ladd B."/>
            <person name="Jarett J.K."/>
            <person name="Geller-Mcgrath D.E."/>
            <person name="Sieber C.M.K."/>
            <person name="Emerson J.B."/>
            <person name="Anantharaman K."/>
            <person name="Thomas B.C."/>
            <person name="Malmstrom R."/>
            <person name="Stieglmeier M."/>
            <person name="Klingl A."/>
            <person name="Woyke T."/>
            <person name="Ryan C.M."/>
            <person name="Banfield J.F."/>
        </authorList>
    </citation>
    <scope>NUCLEOTIDE SEQUENCE</scope>
    <source>
        <strain evidence="3">CG_4_8_14_3_um_filter_34_18</strain>
    </source>
</reference>
<accession>A0A1J5GM18</accession>
<evidence type="ECO:0000313" key="3">
    <source>
        <dbReference type="EMBL" id="PIX33422.1"/>
    </source>
</evidence>
<evidence type="ECO:0000313" key="5">
    <source>
        <dbReference type="Proteomes" id="UP000182763"/>
    </source>
</evidence>
<dbReference type="EMBL" id="PFKO01000280">
    <property type="protein sequence ID" value="PIY31946.1"/>
    <property type="molecule type" value="Genomic_DNA"/>
</dbReference>
<gene>
    <name evidence="2" type="ORF">AUK42_04090</name>
    <name evidence="4" type="ORF">COZ07_07395</name>
    <name evidence="3" type="ORF">COZ58_07690</name>
</gene>
<dbReference type="Proteomes" id="UP000182763">
    <property type="component" value="Unassembled WGS sequence"/>
</dbReference>
<dbReference type="Proteomes" id="UP000230646">
    <property type="component" value="Unassembled WGS sequence"/>
</dbReference>
<dbReference type="EMBL" id="MNYY01000081">
    <property type="protein sequence ID" value="OIP70602.1"/>
    <property type="molecule type" value="Genomic_DNA"/>
</dbReference>
<dbReference type="RefSeq" id="WP_406607964.1">
    <property type="nucleotide sequence ID" value="NZ_PFKO01000280.1"/>
</dbReference>
<dbReference type="Proteomes" id="UP000231493">
    <property type="component" value="Unassembled WGS sequence"/>
</dbReference>
<dbReference type="AlphaFoldDB" id="A0A1J5GM18"/>
<evidence type="ECO:0000313" key="4">
    <source>
        <dbReference type="EMBL" id="PIY31946.1"/>
    </source>
</evidence>
<evidence type="ECO:0000313" key="7">
    <source>
        <dbReference type="Proteomes" id="UP000231493"/>
    </source>
</evidence>
<accession>A0A2M7K5L2</accession>
<protein>
    <recommendedName>
        <fullName evidence="1">DUF7309 domain-containing protein</fullName>
    </recommendedName>
</protein>